<reference evidence="3" key="1">
    <citation type="submission" date="2015-04" db="EMBL/GenBank/DDBJ databases">
        <authorList>
            <person name="Syromyatnikov M.Y."/>
            <person name="Popov V.N."/>
        </authorList>
    </citation>
    <scope>NUCLEOTIDE SEQUENCE</scope>
    <source>
        <strain evidence="3">MO-1</strain>
    </source>
</reference>
<protein>
    <recommendedName>
        <fullName evidence="4">Protein BatD</fullName>
    </recommendedName>
</protein>
<feature type="compositionally biased region" description="Low complexity" evidence="1">
    <location>
        <begin position="40"/>
        <end position="50"/>
    </location>
</feature>
<evidence type="ECO:0000256" key="1">
    <source>
        <dbReference type="SAM" id="MobiDB-lite"/>
    </source>
</evidence>
<accession>A0A1S7LI74</accession>
<evidence type="ECO:0000256" key="2">
    <source>
        <dbReference type="SAM" id="SignalP"/>
    </source>
</evidence>
<dbReference type="InterPro" id="IPR025738">
    <property type="entry name" value="BatD"/>
</dbReference>
<dbReference type="PANTHER" id="PTHR40940">
    <property type="entry name" value="PROTEIN BATD-RELATED"/>
    <property type="match status" value="1"/>
</dbReference>
<keyword evidence="2" id="KW-0732">Signal</keyword>
<sequence>MKTLLRYLCLFLLLPLPAMANPWGQQPWYGGYPGQGQPQQPQYGWPYGGQRPVAPASRKPKGFEPYLEVTASDVQAFVHQNLVVGVEVVTPGNLKKIATQLPKSEAVIFRQLGQPTAEARKKGGRQEIVNRLYYQLTPLQEGLIKLPPISVEITTESGETQRVNTHKNIHLKVYPPDPTVRPWLPLKQLQMSAAIHGDEKITHGKPITLEITQQAIGMTGAQLPSPLGQLRAKDHKLYREGTETTAEIEEGELVGTRVDRFTLVPQQGGRFEIPAVITSWWNVKKWRLEQSIIPKRILQAASNTQAQQVTTPLTEVTVKEQVTTTRDRLIGLIALAFVLGLSSRWLLRKLDALRQWARLQLGRQHNPISTLFFHLLGLLSMRRHGHRLRRGMVNLLPRPIRLWWCVRAADGENDPEDWLALLRFLLKRRLDLNAQEPLSQLAESLALQHPGADRKVMHKLLIELESAMYGGGSMQNFTQWKQRFKQQIRPHPMAWLRIRLPQRGGGEKLQQLNPSP</sequence>
<evidence type="ECO:0000313" key="3">
    <source>
        <dbReference type="EMBL" id="CRH05551.1"/>
    </source>
</evidence>
<feature type="region of interest" description="Disordered" evidence="1">
    <location>
        <begin position="40"/>
        <end position="59"/>
    </location>
</feature>
<proteinExistence type="predicted"/>
<dbReference type="EMBL" id="LO017727">
    <property type="protein sequence ID" value="CRH05551.1"/>
    <property type="molecule type" value="Genomic_DNA"/>
</dbReference>
<evidence type="ECO:0008006" key="4">
    <source>
        <dbReference type="Google" id="ProtNLM"/>
    </source>
</evidence>
<name>A0A1S7LI74_MAGMO</name>
<feature type="signal peptide" evidence="2">
    <location>
        <begin position="1"/>
        <end position="20"/>
    </location>
</feature>
<feature type="chain" id="PRO_5012526408" description="Protein BatD" evidence="2">
    <location>
        <begin position="21"/>
        <end position="516"/>
    </location>
</feature>
<organism evidence="3">
    <name type="scientific">Magnetococcus massalia (strain MO-1)</name>
    <dbReference type="NCBI Taxonomy" id="451514"/>
    <lineage>
        <taxon>Bacteria</taxon>
        <taxon>Pseudomonadati</taxon>
        <taxon>Pseudomonadota</taxon>
        <taxon>Magnetococcia</taxon>
        <taxon>Magnetococcales</taxon>
        <taxon>Magnetococcaceae</taxon>
        <taxon>Magnetococcus</taxon>
    </lineage>
</organism>
<dbReference type="PANTHER" id="PTHR40940:SF1">
    <property type="entry name" value="PROTEIN BATD"/>
    <property type="match status" value="1"/>
</dbReference>
<dbReference type="AlphaFoldDB" id="A0A1S7LI74"/>
<gene>
    <name evidence="3" type="ORF">MAGMO_1361</name>
</gene>